<dbReference type="Pfam" id="PF03399">
    <property type="entry name" value="SAC3_GANP"/>
    <property type="match status" value="1"/>
</dbReference>
<dbReference type="Proteomes" id="UP000269396">
    <property type="component" value="Unassembled WGS sequence"/>
</dbReference>
<evidence type="ECO:0000313" key="2">
    <source>
        <dbReference type="Proteomes" id="UP000269396"/>
    </source>
</evidence>
<sequence>WAPGQYHSPHKSSDSYGTYVFGAPLYQYLCIFECLPTTMSVNSSSWEMDHTRAVKDYQRSSADQPVPLPRELRPTCVLQRTMAYLLASIADRPEIDTSRSLWKPWYEFMWTRTRAIRKDIRQQNLCCPIVIGVIERIARFHIFCAARLVDQPVDTFDPRINSENLTQCLQTLKEMYSDLDSPITSENMCPNEAEFRGYMLHIFTFGVFLLFYFSEAQRLPERLRQSKPVRFAFATHEALITNNYIRFFRLARQATCLVACLMHRYFVQIRSQALMKLSCAFAGHPKREVHVSIVSSFRGYYSNFNSWNHESIETKPPWKTWKHWTVASS</sequence>
<dbReference type="Gene3D" id="1.25.40.990">
    <property type="match status" value="1"/>
</dbReference>
<dbReference type="GO" id="GO:0005737">
    <property type="term" value="C:cytoplasm"/>
    <property type="evidence" value="ECO:0007669"/>
    <property type="project" value="TreeGrafter"/>
</dbReference>
<dbReference type="AlphaFoldDB" id="A0A183NKC1"/>
<reference evidence="1 2" key="1">
    <citation type="submission" date="2018-11" db="EMBL/GenBank/DDBJ databases">
        <authorList>
            <consortium name="Pathogen Informatics"/>
        </authorList>
    </citation>
    <scope>NUCLEOTIDE SEQUENCE [LARGE SCALE GENOMIC DNA]</scope>
    <source>
        <strain>Denwood</strain>
        <strain evidence="2">Zambia</strain>
    </source>
</reference>
<dbReference type="InterPro" id="IPR045107">
    <property type="entry name" value="SAC3/GANP/THP3"/>
</dbReference>
<gene>
    <name evidence="1" type="ORF">SMTD_LOCUS2555</name>
</gene>
<dbReference type="GO" id="GO:0070390">
    <property type="term" value="C:transcription export complex 2"/>
    <property type="evidence" value="ECO:0007669"/>
    <property type="project" value="TreeGrafter"/>
</dbReference>
<dbReference type="GO" id="GO:0006406">
    <property type="term" value="P:mRNA export from nucleus"/>
    <property type="evidence" value="ECO:0007669"/>
    <property type="project" value="TreeGrafter"/>
</dbReference>
<name>A0A183NKC1_9TREM</name>
<protein>
    <submittedName>
        <fullName evidence="1">Uncharacterized protein</fullName>
    </submittedName>
</protein>
<accession>A0A183NKC1</accession>
<dbReference type="PANTHER" id="PTHR12436">
    <property type="entry name" value="80 KDA MCM3-ASSOCIATED PROTEIN"/>
    <property type="match status" value="1"/>
</dbReference>
<organism evidence="1 2">
    <name type="scientific">Schistosoma mattheei</name>
    <dbReference type="NCBI Taxonomy" id="31246"/>
    <lineage>
        <taxon>Eukaryota</taxon>
        <taxon>Metazoa</taxon>
        <taxon>Spiralia</taxon>
        <taxon>Lophotrochozoa</taxon>
        <taxon>Platyhelminthes</taxon>
        <taxon>Trematoda</taxon>
        <taxon>Digenea</taxon>
        <taxon>Strigeidida</taxon>
        <taxon>Schistosomatoidea</taxon>
        <taxon>Schistosomatidae</taxon>
        <taxon>Schistosoma</taxon>
    </lineage>
</organism>
<dbReference type="PANTHER" id="PTHR12436:SF3">
    <property type="entry name" value="GERMINAL-CENTER ASSOCIATED NUCLEAR PROTEIN"/>
    <property type="match status" value="1"/>
</dbReference>
<keyword evidence="2" id="KW-1185">Reference proteome</keyword>
<dbReference type="EMBL" id="UZAL01003654">
    <property type="protein sequence ID" value="VDO87963.1"/>
    <property type="molecule type" value="Genomic_DNA"/>
</dbReference>
<dbReference type="InterPro" id="IPR005062">
    <property type="entry name" value="SAC3/GANP/THP3_conserved"/>
</dbReference>
<feature type="non-terminal residue" evidence="1">
    <location>
        <position position="1"/>
    </location>
</feature>
<evidence type="ECO:0000313" key="1">
    <source>
        <dbReference type="EMBL" id="VDO87963.1"/>
    </source>
</evidence>
<dbReference type="STRING" id="31246.A0A183NKC1"/>
<proteinExistence type="predicted"/>